<accession>A0A0D2A7W9</accession>
<dbReference type="EMBL" id="KN847548">
    <property type="protein sequence ID" value="KIW02675.1"/>
    <property type="molecule type" value="Genomic_DNA"/>
</dbReference>
<dbReference type="GeneID" id="27314085"/>
<dbReference type="InterPro" id="IPR055492">
    <property type="entry name" value="DUF7064"/>
</dbReference>
<keyword evidence="4" id="KW-1185">Reference proteome</keyword>
<dbReference type="OrthoDB" id="191037at2759"/>
<dbReference type="HOGENOM" id="CLU_405337_0_0_1"/>
<dbReference type="InParanoid" id="A0A0D2A7W9"/>
<gene>
    <name evidence="3" type="ORF">PV09_06112</name>
</gene>
<dbReference type="RefSeq" id="XP_016212544.1">
    <property type="nucleotide sequence ID" value="XM_016359708.1"/>
</dbReference>
<feature type="domain" description="CHK kinase-like" evidence="2">
    <location>
        <begin position="110"/>
        <end position="285"/>
    </location>
</feature>
<dbReference type="SUPFAM" id="SSF159245">
    <property type="entry name" value="AttH-like"/>
    <property type="match status" value="1"/>
</dbReference>
<evidence type="ECO:0000256" key="1">
    <source>
        <dbReference type="SAM" id="MobiDB-lite"/>
    </source>
</evidence>
<dbReference type="Pfam" id="PF02958">
    <property type="entry name" value="EcKL"/>
    <property type="match status" value="1"/>
</dbReference>
<sequence length="656" mass="73015">MKETYFTPKWVSQALGFDVKEVKSEKIGRGQIANVYRLDLEYGGRTRKGPASVALKTTSDDSDSRTLGTAGGLYEKEAKFYSTIAPYLTTGPVAESYASETNEETLDFAILMKDYSTGTVSDDIEGATLEEAKLCVGELGRLHGLSINLPKEKTSWLPKAAWPPQAIMAQFWTEFQSRYPDKISAEHKEIGDKYVASCDAWQEGLLASSAPQGLVHGDYRLENMLMKPDREPPLVLVDWQTYYWGPILHDLAFFLSTALTPEKRRAWQDELTQIYLDALNVNVPTVSMDDCKKGIQMLCFTGMRQAITAANVVERTARGDELFLAMFTRSCDLATDTKALDVLPAPSKPEPLQPKPEDEEAHPHTDKPLHNESWYFDVVDADQKVGVWTRLGVVPNQKGSWYQTLLCGPDVPTVGLLDFEAPHPGSDLTLTTDKFTATHKAEVPLQRYRITASGKGEAFDDPAALLRQEAGRPVDVHMDLVYETAGVPYQWRQATRYEIPCRVTGTFSFDGRTVAFSGAVGQRDHSWGDRDWWSIDWMWSAFHLSDNTHTHQVHVRIPNYPRVGVGYVQKDGDVVECTDVLATETRREKDGLLESASISGAPSPLSMDVTPGGHASIMLVSPEGKKTVFLRSWATVKTPDGRTGAGWIEHNLVQRS</sequence>
<dbReference type="AlphaFoldDB" id="A0A0D2A7W9"/>
<dbReference type="InterPro" id="IPR004119">
    <property type="entry name" value="EcKL"/>
</dbReference>
<organism evidence="3 4">
    <name type="scientific">Verruconis gallopava</name>
    <dbReference type="NCBI Taxonomy" id="253628"/>
    <lineage>
        <taxon>Eukaryota</taxon>
        <taxon>Fungi</taxon>
        <taxon>Dikarya</taxon>
        <taxon>Ascomycota</taxon>
        <taxon>Pezizomycotina</taxon>
        <taxon>Dothideomycetes</taxon>
        <taxon>Pleosporomycetidae</taxon>
        <taxon>Venturiales</taxon>
        <taxon>Sympoventuriaceae</taxon>
        <taxon>Verruconis</taxon>
    </lineage>
</organism>
<dbReference type="PANTHER" id="PTHR11012:SF30">
    <property type="entry name" value="PROTEIN KINASE-LIKE DOMAIN-CONTAINING"/>
    <property type="match status" value="1"/>
</dbReference>
<dbReference type="InterPro" id="IPR055493">
    <property type="entry name" value="DUF7065"/>
</dbReference>
<dbReference type="PANTHER" id="PTHR11012">
    <property type="entry name" value="PROTEIN KINASE-LIKE DOMAIN-CONTAINING"/>
    <property type="match status" value="1"/>
</dbReference>
<dbReference type="Pfam" id="PF23213">
    <property type="entry name" value="DUF7065"/>
    <property type="match status" value="1"/>
</dbReference>
<dbReference type="SMART" id="SM00587">
    <property type="entry name" value="CHK"/>
    <property type="match status" value="1"/>
</dbReference>
<dbReference type="SUPFAM" id="SSF56112">
    <property type="entry name" value="Protein kinase-like (PK-like)"/>
    <property type="match status" value="1"/>
</dbReference>
<reference evidence="3 4" key="1">
    <citation type="submission" date="2015-01" db="EMBL/GenBank/DDBJ databases">
        <title>The Genome Sequence of Ochroconis gallopava CBS43764.</title>
        <authorList>
            <consortium name="The Broad Institute Genomics Platform"/>
            <person name="Cuomo C."/>
            <person name="de Hoog S."/>
            <person name="Gorbushina A."/>
            <person name="Stielow B."/>
            <person name="Teixiera M."/>
            <person name="Abouelleil A."/>
            <person name="Chapman S.B."/>
            <person name="Priest M."/>
            <person name="Young S.K."/>
            <person name="Wortman J."/>
            <person name="Nusbaum C."/>
            <person name="Birren B."/>
        </authorList>
    </citation>
    <scope>NUCLEOTIDE SEQUENCE [LARGE SCALE GENOMIC DNA]</scope>
    <source>
        <strain evidence="3 4">CBS 43764</strain>
    </source>
</reference>
<dbReference type="Gene3D" id="3.90.1200.10">
    <property type="match status" value="1"/>
</dbReference>
<feature type="region of interest" description="Disordered" evidence="1">
    <location>
        <begin position="342"/>
        <end position="367"/>
    </location>
</feature>
<evidence type="ECO:0000313" key="3">
    <source>
        <dbReference type="EMBL" id="KIW02675.1"/>
    </source>
</evidence>
<name>A0A0D2A7W9_9PEZI</name>
<dbReference type="InterPro" id="IPR015897">
    <property type="entry name" value="CHK_kinase-like"/>
</dbReference>
<protein>
    <recommendedName>
        <fullName evidence="2">CHK kinase-like domain-containing protein</fullName>
    </recommendedName>
</protein>
<evidence type="ECO:0000259" key="2">
    <source>
        <dbReference type="SMART" id="SM00587"/>
    </source>
</evidence>
<evidence type="ECO:0000313" key="4">
    <source>
        <dbReference type="Proteomes" id="UP000053259"/>
    </source>
</evidence>
<proteinExistence type="predicted"/>
<dbReference type="VEuPathDB" id="FungiDB:PV09_06112"/>
<dbReference type="InterPro" id="IPR011009">
    <property type="entry name" value="Kinase-like_dom_sf"/>
</dbReference>
<dbReference type="Pfam" id="PF23212">
    <property type="entry name" value="DUF7064"/>
    <property type="match status" value="1"/>
</dbReference>
<dbReference type="Proteomes" id="UP000053259">
    <property type="component" value="Unassembled WGS sequence"/>
</dbReference>